<sequence length="181" mass="19556">MTDPRHPWISSYLPGARWDAALDVLPVGDLLDIAAIRFGDKTHLEFYGREISYAETARLVDRFARALAASGVAPGDVIALYCANSPFHLIAFFGALKAGAVVTHLTPLDAERELAFKLRDTGARRMVTLAAEPMLERARKLLSDGLLDQVMVGDDAVWTGGAATDLDQPGLVSLYALMTDA</sequence>
<feature type="domain" description="AMP-dependent synthetase/ligase" evidence="1">
    <location>
        <begin position="34"/>
        <end position="143"/>
    </location>
</feature>
<dbReference type="InterPro" id="IPR050237">
    <property type="entry name" value="ATP-dep_AMP-bd_enzyme"/>
</dbReference>
<dbReference type="InterPro" id="IPR000873">
    <property type="entry name" value="AMP-dep_synth/lig_dom"/>
</dbReference>
<dbReference type="EMBL" id="BARU01016683">
    <property type="protein sequence ID" value="GAH51332.1"/>
    <property type="molecule type" value="Genomic_DNA"/>
</dbReference>
<accession>X1G249</accession>
<organism evidence="2">
    <name type="scientific">marine sediment metagenome</name>
    <dbReference type="NCBI Taxonomy" id="412755"/>
    <lineage>
        <taxon>unclassified sequences</taxon>
        <taxon>metagenomes</taxon>
        <taxon>ecological metagenomes</taxon>
    </lineage>
</organism>
<proteinExistence type="predicted"/>
<dbReference type="SUPFAM" id="SSF56801">
    <property type="entry name" value="Acetyl-CoA synthetase-like"/>
    <property type="match status" value="1"/>
</dbReference>
<name>X1G249_9ZZZZ</name>
<reference evidence="2" key="1">
    <citation type="journal article" date="2014" name="Front. Microbiol.">
        <title>High frequency of phylogenetically diverse reductive dehalogenase-homologous genes in deep subseafloor sedimentary metagenomes.</title>
        <authorList>
            <person name="Kawai M."/>
            <person name="Futagami T."/>
            <person name="Toyoda A."/>
            <person name="Takaki Y."/>
            <person name="Nishi S."/>
            <person name="Hori S."/>
            <person name="Arai W."/>
            <person name="Tsubouchi T."/>
            <person name="Morono Y."/>
            <person name="Uchiyama I."/>
            <person name="Ito T."/>
            <person name="Fujiyama A."/>
            <person name="Inagaki F."/>
            <person name="Takami H."/>
        </authorList>
    </citation>
    <scope>NUCLEOTIDE SEQUENCE</scope>
    <source>
        <strain evidence="2">Expedition CK06-06</strain>
    </source>
</reference>
<dbReference type="Gene3D" id="3.40.50.980">
    <property type="match status" value="1"/>
</dbReference>
<dbReference type="PANTHER" id="PTHR43767">
    <property type="entry name" value="LONG-CHAIN-FATTY-ACID--COA LIGASE"/>
    <property type="match status" value="1"/>
</dbReference>
<dbReference type="AlphaFoldDB" id="X1G249"/>
<evidence type="ECO:0000259" key="1">
    <source>
        <dbReference type="Pfam" id="PF00501"/>
    </source>
</evidence>
<dbReference type="Pfam" id="PF00501">
    <property type="entry name" value="AMP-binding"/>
    <property type="match status" value="1"/>
</dbReference>
<dbReference type="PANTHER" id="PTHR43767:SF1">
    <property type="entry name" value="NONRIBOSOMAL PEPTIDE SYNTHASE PES1 (EUROFUNG)-RELATED"/>
    <property type="match status" value="1"/>
</dbReference>
<comment type="caution">
    <text evidence="2">The sequence shown here is derived from an EMBL/GenBank/DDBJ whole genome shotgun (WGS) entry which is preliminary data.</text>
</comment>
<gene>
    <name evidence="2" type="ORF">S03H2_27718</name>
</gene>
<feature type="non-terminal residue" evidence="2">
    <location>
        <position position="181"/>
    </location>
</feature>
<protein>
    <recommendedName>
        <fullName evidence="1">AMP-dependent synthetase/ligase domain-containing protein</fullName>
    </recommendedName>
</protein>
<evidence type="ECO:0000313" key="2">
    <source>
        <dbReference type="EMBL" id="GAH51332.1"/>
    </source>
</evidence>